<keyword evidence="3" id="KW-1185">Reference proteome</keyword>
<proteinExistence type="predicted"/>
<dbReference type="EMBL" id="KV417556">
    <property type="protein sequence ID" value="KZP20322.1"/>
    <property type="molecule type" value="Genomic_DNA"/>
</dbReference>
<sequence>MPKLRRISLAHRSRTTSALDKIPNGRGIPHGLAGARRNAGRGVGGDGTKWNSSYFIGAAQVDGYPDSEESETEVEGDMAFILQMIDALEAREAREKIESRSSNVSLLEMVRPARARGVKRFEMVKKPHTATGDDSTDEDFEMVTVEMTEEDWESVYAEDMEPAQPKTYSEVLRGNNEA</sequence>
<protein>
    <submittedName>
        <fullName evidence="2">Uncharacterized protein</fullName>
    </submittedName>
</protein>
<dbReference type="OrthoDB" id="3301858at2759"/>
<feature type="region of interest" description="Disordered" evidence="1">
    <location>
        <begin position="12"/>
        <end position="44"/>
    </location>
</feature>
<evidence type="ECO:0000313" key="3">
    <source>
        <dbReference type="Proteomes" id="UP000076532"/>
    </source>
</evidence>
<reference evidence="2 3" key="1">
    <citation type="journal article" date="2016" name="Mol. Biol. Evol.">
        <title>Comparative Genomics of Early-Diverging Mushroom-Forming Fungi Provides Insights into the Origins of Lignocellulose Decay Capabilities.</title>
        <authorList>
            <person name="Nagy L.G."/>
            <person name="Riley R."/>
            <person name="Tritt A."/>
            <person name="Adam C."/>
            <person name="Daum C."/>
            <person name="Floudas D."/>
            <person name="Sun H."/>
            <person name="Yadav J.S."/>
            <person name="Pangilinan J."/>
            <person name="Larsson K.H."/>
            <person name="Matsuura K."/>
            <person name="Barry K."/>
            <person name="Labutti K."/>
            <person name="Kuo R."/>
            <person name="Ohm R.A."/>
            <person name="Bhattacharya S.S."/>
            <person name="Shirouzu T."/>
            <person name="Yoshinaga Y."/>
            <person name="Martin F.M."/>
            <person name="Grigoriev I.V."/>
            <person name="Hibbett D.S."/>
        </authorList>
    </citation>
    <scope>NUCLEOTIDE SEQUENCE [LARGE SCALE GENOMIC DNA]</scope>
    <source>
        <strain evidence="2 3">CBS 109695</strain>
    </source>
</reference>
<organism evidence="2 3">
    <name type="scientific">Athelia psychrophila</name>
    <dbReference type="NCBI Taxonomy" id="1759441"/>
    <lineage>
        <taxon>Eukaryota</taxon>
        <taxon>Fungi</taxon>
        <taxon>Dikarya</taxon>
        <taxon>Basidiomycota</taxon>
        <taxon>Agaricomycotina</taxon>
        <taxon>Agaricomycetes</taxon>
        <taxon>Agaricomycetidae</taxon>
        <taxon>Atheliales</taxon>
        <taxon>Atheliaceae</taxon>
        <taxon>Athelia</taxon>
    </lineage>
</organism>
<evidence type="ECO:0000256" key="1">
    <source>
        <dbReference type="SAM" id="MobiDB-lite"/>
    </source>
</evidence>
<feature type="region of interest" description="Disordered" evidence="1">
    <location>
        <begin position="159"/>
        <end position="178"/>
    </location>
</feature>
<dbReference type="Proteomes" id="UP000076532">
    <property type="component" value="Unassembled WGS sequence"/>
</dbReference>
<evidence type="ECO:0000313" key="2">
    <source>
        <dbReference type="EMBL" id="KZP20322.1"/>
    </source>
</evidence>
<gene>
    <name evidence="2" type="ORF">FIBSPDRAFT_861859</name>
</gene>
<name>A0A166IZ60_9AGAM</name>
<accession>A0A166IZ60</accession>
<dbReference type="AlphaFoldDB" id="A0A166IZ60"/>